<proteinExistence type="predicted"/>
<sequence length="95" mass="11005">MRRQAVATYVRPWNDCLRQLDAVPQGCRERLKDEGLENGEELAVQSQSRIAVAVSFFCRTNLSVDVNPRWEPNVNGRVSRRITLIRKMQRRPVPV</sequence>
<dbReference type="Proteomes" id="UP001416858">
    <property type="component" value="Unassembled WGS sequence"/>
</dbReference>
<organism evidence="1 2">
    <name type="scientific">Novipirellula caenicola</name>
    <dbReference type="NCBI Taxonomy" id="1536901"/>
    <lineage>
        <taxon>Bacteria</taxon>
        <taxon>Pseudomonadati</taxon>
        <taxon>Planctomycetota</taxon>
        <taxon>Planctomycetia</taxon>
        <taxon>Pirellulales</taxon>
        <taxon>Pirellulaceae</taxon>
        <taxon>Novipirellula</taxon>
    </lineage>
</organism>
<keyword evidence="2" id="KW-1185">Reference proteome</keyword>
<evidence type="ECO:0008006" key="3">
    <source>
        <dbReference type="Google" id="ProtNLM"/>
    </source>
</evidence>
<accession>A0ABP9VLF2</accession>
<evidence type="ECO:0000313" key="1">
    <source>
        <dbReference type="EMBL" id="GAA5505506.1"/>
    </source>
</evidence>
<protein>
    <recommendedName>
        <fullName evidence="3">DUF1127 domain-containing protein</fullName>
    </recommendedName>
</protein>
<gene>
    <name evidence="1" type="ORF">Rcae01_00951</name>
</gene>
<dbReference type="EMBL" id="BAABRO010000002">
    <property type="protein sequence ID" value="GAA5505506.1"/>
    <property type="molecule type" value="Genomic_DNA"/>
</dbReference>
<name>A0ABP9VLF2_9BACT</name>
<comment type="caution">
    <text evidence="1">The sequence shown here is derived from an EMBL/GenBank/DDBJ whole genome shotgun (WGS) entry which is preliminary data.</text>
</comment>
<reference evidence="1 2" key="1">
    <citation type="submission" date="2024-02" db="EMBL/GenBank/DDBJ databases">
        <title>Rhodopirellula caenicola NBRC 110016.</title>
        <authorList>
            <person name="Ichikawa N."/>
            <person name="Katano-Makiyama Y."/>
            <person name="Hidaka K."/>
        </authorList>
    </citation>
    <scope>NUCLEOTIDE SEQUENCE [LARGE SCALE GENOMIC DNA]</scope>
    <source>
        <strain evidence="1 2">NBRC 110016</strain>
    </source>
</reference>
<evidence type="ECO:0000313" key="2">
    <source>
        <dbReference type="Proteomes" id="UP001416858"/>
    </source>
</evidence>